<feature type="transmembrane region" description="Helical" evidence="1">
    <location>
        <begin position="14"/>
        <end position="30"/>
    </location>
</feature>
<keyword evidence="1" id="KW-1133">Transmembrane helix</keyword>
<feature type="transmembrane region" description="Helical" evidence="1">
    <location>
        <begin position="86"/>
        <end position="106"/>
    </location>
</feature>
<dbReference type="EMBL" id="JAEKNS010000134">
    <property type="protein sequence ID" value="MBJ7595801.1"/>
    <property type="molecule type" value="Genomic_DNA"/>
</dbReference>
<evidence type="ECO:0000313" key="5">
    <source>
        <dbReference type="Proteomes" id="UP000606991"/>
    </source>
</evidence>
<evidence type="ECO:0000313" key="4">
    <source>
        <dbReference type="Proteomes" id="UP000248724"/>
    </source>
</evidence>
<keyword evidence="1" id="KW-0472">Membrane</keyword>
<reference evidence="3" key="2">
    <citation type="submission" date="2018-05" db="EMBL/GenBank/DDBJ databases">
        <authorList>
            <person name="Ferrari B."/>
        </authorList>
    </citation>
    <scope>NUCLEOTIDE SEQUENCE</scope>
    <source>
        <strain evidence="3">RRmetagenome_bin12</strain>
    </source>
</reference>
<dbReference type="RefSeq" id="WP_337313249.1">
    <property type="nucleotide sequence ID" value="NZ_JAEKNS010000134.1"/>
</dbReference>
<name>A0A2W6A3B2_9BACT</name>
<organism evidence="3 4">
    <name type="scientific">Candidatus Aeolococcus gillhamiae</name>
    <dbReference type="NCBI Taxonomy" id="3127015"/>
    <lineage>
        <taxon>Bacteria</taxon>
        <taxon>Bacillati</taxon>
        <taxon>Candidatus Dormiibacterota</taxon>
        <taxon>Candidatus Dormibacteria</taxon>
        <taxon>Candidatus Aeolococcales</taxon>
        <taxon>Candidatus Aeolococcaceae</taxon>
        <taxon>Candidatus Aeolococcus</taxon>
    </lineage>
</organism>
<evidence type="ECO:0000313" key="2">
    <source>
        <dbReference type="EMBL" id="MBJ7595801.1"/>
    </source>
</evidence>
<dbReference type="Proteomes" id="UP000606991">
    <property type="component" value="Unassembled WGS sequence"/>
</dbReference>
<proteinExistence type="predicted"/>
<evidence type="ECO:0000256" key="1">
    <source>
        <dbReference type="SAM" id="Phobius"/>
    </source>
</evidence>
<reference evidence="3 4" key="1">
    <citation type="journal article" date="2017" name="Nature">
        <title>Atmospheric trace gases support primary production in Antarctic desert surface soil.</title>
        <authorList>
            <person name="Ji M."/>
            <person name="Greening C."/>
            <person name="Vanwonterghem I."/>
            <person name="Carere C.R."/>
            <person name="Bay S.K."/>
            <person name="Steen J.A."/>
            <person name="Montgomery K."/>
            <person name="Lines T."/>
            <person name="Beardall J."/>
            <person name="van Dorst J."/>
            <person name="Snape I."/>
            <person name="Stott M.B."/>
            <person name="Hugenholtz P."/>
            <person name="Ferrari B.C."/>
        </authorList>
    </citation>
    <scope>NUCLEOTIDE SEQUENCE [LARGE SCALE GENOMIC DNA]</scope>
    <source>
        <strain evidence="3">RRmetagenome_bin12</strain>
    </source>
</reference>
<protein>
    <submittedName>
        <fullName evidence="3">Uncharacterized protein</fullName>
    </submittedName>
</protein>
<keyword evidence="1" id="KW-0812">Transmembrane</keyword>
<evidence type="ECO:0000313" key="3">
    <source>
        <dbReference type="EMBL" id="PZR79868.1"/>
    </source>
</evidence>
<feature type="transmembrane region" description="Helical" evidence="1">
    <location>
        <begin position="51"/>
        <end position="74"/>
    </location>
</feature>
<dbReference type="Proteomes" id="UP000248724">
    <property type="component" value="Unassembled WGS sequence"/>
</dbReference>
<accession>A0A2W6A3B2</accession>
<comment type="caution">
    <text evidence="3">The sequence shown here is derived from an EMBL/GenBank/DDBJ whole genome shotgun (WGS) entry which is preliminary data.</text>
</comment>
<dbReference type="AlphaFoldDB" id="A0A2W6A3B2"/>
<dbReference type="EMBL" id="QHBU01000186">
    <property type="protein sequence ID" value="PZR79868.1"/>
    <property type="molecule type" value="Genomic_DNA"/>
</dbReference>
<gene>
    <name evidence="3" type="ORF">DLM65_09585</name>
    <name evidence="2" type="ORF">JF886_13270</name>
</gene>
<sequence length="188" mass="19320">MAQTNTVARSLHDLGLAAWFGGSLMGVVGVNKSATAGTSRDQRARVADAAWAAWTPINAAAIAVHTVGGAMLVANNKGRLAGQRGVLAWTIGKGALTLCALGATGYSRILGQKIMNAGDVPVEDAVTPAYETPPEVATAQRQLKVLQYAIPALTGGILIASARMGEQQRPASVAQGLLKRLVPDKLAA</sequence>
<accession>A0A934K3X7</accession>
<reference evidence="2 5" key="3">
    <citation type="submission" date="2020-10" db="EMBL/GenBank/DDBJ databases">
        <title>Ca. Dormibacterota MAGs.</title>
        <authorList>
            <person name="Montgomery K."/>
        </authorList>
    </citation>
    <scope>NUCLEOTIDE SEQUENCE [LARGE SCALE GENOMIC DNA]</scope>
    <source>
        <strain evidence="2">SC8812_S17_18</strain>
    </source>
</reference>